<gene>
    <name evidence="3" type="ORF">A4X09_0g6874</name>
</gene>
<dbReference type="Gene3D" id="3.40.1190.20">
    <property type="match status" value="1"/>
</dbReference>
<dbReference type="GO" id="GO:0008902">
    <property type="term" value="F:hydroxymethylpyrimidine kinase activity"/>
    <property type="evidence" value="ECO:0007669"/>
    <property type="project" value="TreeGrafter"/>
</dbReference>
<evidence type="ECO:0000313" key="4">
    <source>
        <dbReference type="Proteomes" id="UP000078113"/>
    </source>
</evidence>
<dbReference type="PANTHER" id="PTHR20858:SF17">
    <property type="entry name" value="HYDROXYMETHYLPYRIMIDINE_PHOSPHOMETHYLPYRIMIDINE KINASE THI20-RELATED"/>
    <property type="match status" value="1"/>
</dbReference>
<reference evidence="3" key="2">
    <citation type="journal article" date="2019" name="IMA Fungus">
        <title>Genome sequencing and comparison of five Tilletia species to identify candidate genes for the detection of regulated species infecting wheat.</title>
        <authorList>
            <person name="Nguyen H.D.T."/>
            <person name="Sultana T."/>
            <person name="Kesanakurti P."/>
            <person name="Hambleton S."/>
        </authorList>
    </citation>
    <scope>NUCLEOTIDE SEQUENCE</scope>
    <source>
        <strain evidence="3">DAOMC 236422</strain>
    </source>
</reference>
<dbReference type="Proteomes" id="UP000078113">
    <property type="component" value="Unassembled WGS sequence"/>
</dbReference>
<dbReference type="GO" id="GO:0008972">
    <property type="term" value="F:phosphomethylpyrimidine kinase activity"/>
    <property type="evidence" value="ECO:0007669"/>
    <property type="project" value="TreeGrafter"/>
</dbReference>
<comment type="caution">
    <text evidence="3">The sequence shown here is derived from an EMBL/GenBank/DDBJ whole genome shotgun (WGS) entry which is preliminary data.</text>
</comment>
<dbReference type="SUPFAM" id="SSF53613">
    <property type="entry name" value="Ribokinase-like"/>
    <property type="match status" value="1"/>
</dbReference>
<keyword evidence="4" id="KW-1185">Reference proteome</keyword>
<feature type="region of interest" description="Disordered" evidence="1">
    <location>
        <begin position="228"/>
        <end position="253"/>
    </location>
</feature>
<dbReference type="InterPro" id="IPR029056">
    <property type="entry name" value="Ribokinase-like"/>
</dbReference>
<proteinExistence type="predicted"/>
<feature type="domain" description="Pyridoxamine kinase/Phosphomethylpyrimidine kinase" evidence="2">
    <location>
        <begin position="2"/>
        <end position="87"/>
    </location>
</feature>
<dbReference type="GO" id="GO:0009228">
    <property type="term" value="P:thiamine biosynthetic process"/>
    <property type="evidence" value="ECO:0007669"/>
    <property type="project" value="TreeGrafter"/>
</dbReference>
<sequence>MVGVLANKDIVFQVTSSLKAPSSNRTPILLDPVMVSTSGSMLRPHEAVQALISEVFPRCTVVTPNAPEAIEILKHDSQGEDQEANSKELGRIAARISAQGSDRSSTILKALAVLEDAEFIALLGLDASSLKGGHAPTDRSDFDFLFGLENDDQDDAKKWSFASPYVEWDSAARQEPSTSSGLVYRIGSVDVVRMDHRPWSIALDRWAEKETSDDQPDSGSVVVDVLYQSQPGPGQSKRTMFVSKHSPSTSTRGTGCTLSSALATFLATRISTQEI</sequence>
<feature type="compositionally biased region" description="Polar residues" evidence="1">
    <location>
        <begin position="228"/>
        <end position="238"/>
    </location>
</feature>
<dbReference type="Pfam" id="PF08543">
    <property type="entry name" value="Phos_pyr_kin"/>
    <property type="match status" value="1"/>
</dbReference>
<evidence type="ECO:0000259" key="2">
    <source>
        <dbReference type="Pfam" id="PF08543"/>
    </source>
</evidence>
<evidence type="ECO:0000256" key="1">
    <source>
        <dbReference type="SAM" id="MobiDB-lite"/>
    </source>
</evidence>
<organism evidence="3 4">
    <name type="scientific">Tilletia walkeri</name>
    <dbReference type="NCBI Taxonomy" id="117179"/>
    <lineage>
        <taxon>Eukaryota</taxon>
        <taxon>Fungi</taxon>
        <taxon>Dikarya</taxon>
        <taxon>Basidiomycota</taxon>
        <taxon>Ustilaginomycotina</taxon>
        <taxon>Exobasidiomycetes</taxon>
        <taxon>Tilletiales</taxon>
        <taxon>Tilletiaceae</taxon>
        <taxon>Tilletia</taxon>
    </lineage>
</organism>
<dbReference type="EMBL" id="LWDG02000506">
    <property type="protein sequence ID" value="KAE8264735.1"/>
    <property type="molecule type" value="Genomic_DNA"/>
</dbReference>
<evidence type="ECO:0000313" key="3">
    <source>
        <dbReference type="EMBL" id="KAE8264735.1"/>
    </source>
</evidence>
<accession>A0A8X7N461</accession>
<dbReference type="InterPro" id="IPR013749">
    <property type="entry name" value="PM/HMP-P_kinase-1"/>
</dbReference>
<dbReference type="GO" id="GO:0005829">
    <property type="term" value="C:cytosol"/>
    <property type="evidence" value="ECO:0007669"/>
    <property type="project" value="TreeGrafter"/>
</dbReference>
<protein>
    <recommendedName>
        <fullName evidence="2">Pyridoxamine kinase/Phosphomethylpyrimidine kinase domain-containing protein</fullName>
    </recommendedName>
</protein>
<reference evidence="3" key="1">
    <citation type="submission" date="2016-04" db="EMBL/GenBank/DDBJ databases">
        <authorList>
            <person name="Nguyen H.D."/>
            <person name="Samba Siva P."/>
            <person name="Cullis J."/>
            <person name="Levesque C.A."/>
            <person name="Hambleton S."/>
        </authorList>
    </citation>
    <scope>NUCLEOTIDE SEQUENCE</scope>
    <source>
        <strain evidence="3">DAOMC 236422</strain>
    </source>
</reference>
<dbReference type="PANTHER" id="PTHR20858">
    <property type="entry name" value="PHOSPHOMETHYLPYRIMIDINE KINASE"/>
    <property type="match status" value="1"/>
</dbReference>
<name>A0A8X7N461_9BASI</name>
<dbReference type="AlphaFoldDB" id="A0A8X7N461"/>